<gene>
    <name evidence="2" type="ORF">Fuma_03433</name>
</gene>
<dbReference type="OrthoDB" id="280740at2"/>
<keyword evidence="3" id="KW-1185">Reference proteome</keyword>
<evidence type="ECO:0000313" key="2">
    <source>
        <dbReference type="EMBL" id="APZ93815.1"/>
    </source>
</evidence>
<feature type="transmembrane region" description="Helical" evidence="1">
    <location>
        <begin position="349"/>
        <end position="367"/>
    </location>
</feature>
<dbReference type="Proteomes" id="UP000187735">
    <property type="component" value="Chromosome"/>
</dbReference>
<dbReference type="AlphaFoldDB" id="A0A1P8WIC6"/>
<keyword evidence="1" id="KW-0812">Transmembrane</keyword>
<organism evidence="2 3">
    <name type="scientific">Fuerstiella marisgermanici</name>
    <dbReference type="NCBI Taxonomy" id="1891926"/>
    <lineage>
        <taxon>Bacteria</taxon>
        <taxon>Pseudomonadati</taxon>
        <taxon>Planctomycetota</taxon>
        <taxon>Planctomycetia</taxon>
        <taxon>Planctomycetales</taxon>
        <taxon>Planctomycetaceae</taxon>
        <taxon>Fuerstiella</taxon>
    </lineage>
</organism>
<accession>A0A1P8WIC6</accession>
<proteinExistence type="predicted"/>
<keyword evidence="1" id="KW-0472">Membrane</keyword>
<dbReference type="KEGG" id="fmr:Fuma_03433"/>
<sequence>MRFAIIGDHPEAAFLAESVHRSAQHQLVDCCVDGDLAVAMTNRGIPFTLAPSHDDAILNSNVDVVVVAIRDVDSSVAMVRRASQEDVHVVAVPPDDVSTAYSFELNVLLDEGKVGIVVLTGRWYAVPGWESLAPADVERLQQIRMTLPMADEAKLQWRRQLHAIDAVCGSGLVFSRVTGMDLTGADEKVLSRTVTLAASDVSETKVPPATITFNDEQSTDYQIRLADPNGTETLLPVSLPDPATATDFGRSQTMLDQLVIQLADKSGCQVAMEQFSNTLEICQGLEKSFRRRRTVDVYFDGVSERAVFKTQMTAIGCGVLTYVIFGMLTFLVVAQVFNPPPLLLQIGRAVWIAPVVIFLLAQLLLPLTRDRATRRSEGVEENH</sequence>
<protein>
    <submittedName>
        <fullName evidence="2">Uncharacterized protein</fullName>
    </submittedName>
</protein>
<keyword evidence="1" id="KW-1133">Transmembrane helix</keyword>
<name>A0A1P8WIC6_9PLAN</name>
<evidence type="ECO:0000256" key="1">
    <source>
        <dbReference type="SAM" id="Phobius"/>
    </source>
</evidence>
<dbReference type="EMBL" id="CP017641">
    <property type="protein sequence ID" value="APZ93815.1"/>
    <property type="molecule type" value="Genomic_DNA"/>
</dbReference>
<dbReference type="RefSeq" id="WP_077025218.1">
    <property type="nucleotide sequence ID" value="NZ_CP017641.1"/>
</dbReference>
<feature type="transmembrane region" description="Helical" evidence="1">
    <location>
        <begin position="314"/>
        <end position="337"/>
    </location>
</feature>
<evidence type="ECO:0000313" key="3">
    <source>
        <dbReference type="Proteomes" id="UP000187735"/>
    </source>
</evidence>
<reference evidence="2 3" key="1">
    <citation type="journal article" date="2016" name="Front. Microbiol.">
        <title>Fuerstia marisgermanicae gen. nov., sp. nov., an Unusual Member of the Phylum Planctomycetes from the German Wadden Sea.</title>
        <authorList>
            <person name="Kohn T."/>
            <person name="Heuer A."/>
            <person name="Jogler M."/>
            <person name="Vollmers J."/>
            <person name="Boedeker C."/>
            <person name="Bunk B."/>
            <person name="Rast P."/>
            <person name="Borchert D."/>
            <person name="Glockner I."/>
            <person name="Freese H.M."/>
            <person name="Klenk H.P."/>
            <person name="Overmann J."/>
            <person name="Kaster A.K."/>
            <person name="Rohde M."/>
            <person name="Wiegand S."/>
            <person name="Jogler C."/>
        </authorList>
    </citation>
    <scope>NUCLEOTIDE SEQUENCE [LARGE SCALE GENOMIC DNA]</scope>
    <source>
        <strain evidence="2 3">NH11</strain>
    </source>
</reference>